<evidence type="ECO:0000256" key="5">
    <source>
        <dbReference type="ARBA" id="ARBA00022801"/>
    </source>
</evidence>
<keyword evidence="6 8" id="KW-0460">Magnesium</keyword>
<protein>
    <recommendedName>
        <fullName evidence="4 8">Probable 2-phosphosulfolactate phosphatase</fullName>
        <ecNumber evidence="3 8">3.1.3.71</ecNumber>
    </recommendedName>
</protein>
<evidence type="ECO:0000256" key="4">
    <source>
        <dbReference type="ARBA" id="ARBA00021948"/>
    </source>
</evidence>
<evidence type="ECO:0000256" key="6">
    <source>
        <dbReference type="ARBA" id="ARBA00022842"/>
    </source>
</evidence>
<dbReference type="HAMAP" id="MF_00490">
    <property type="entry name" value="ComB"/>
    <property type="match status" value="1"/>
</dbReference>
<proteinExistence type="inferred from homology"/>
<keyword evidence="10" id="KW-1185">Reference proteome</keyword>
<accession>W7Y0S0</accession>
<reference evidence="9 10" key="1">
    <citation type="journal article" date="2014" name="Genome Announc.">
        <title>Draft Genome Sequence of Cytophaga fermentans JCM 21142T, a Facultative Anaerobe Isolated from Marine Mud.</title>
        <authorList>
            <person name="Starns D."/>
            <person name="Oshima K."/>
            <person name="Suda W."/>
            <person name="Iino T."/>
            <person name="Yuki M."/>
            <person name="Inoue J."/>
            <person name="Kitamura K."/>
            <person name="Iida T."/>
            <person name="Darby A."/>
            <person name="Hattori M."/>
            <person name="Ohkuma M."/>
        </authorList>
    </citation>
    <scope>NUCLEOTIDE SEQUENCE [LARGE SCALE GENOMIC DNA]</scope>
    <source>
        <strain evidence="9 10">JCM 21142</strain>
    </source>
</reference>
<dbReference type="PANTHER" id="PTHR37311:SF1">
    <property type="entry name" value="2-PHOSPHOSULFOLACTATE PHOSPHATASE-RELATED"/>
    <property type="match status" value="1"/>
</dbReference>
<dbReference type="SUPFAM" id="SSF142823">
    <property type="entry name" value="ComB-like"/>
    <property type="match status" value="1"/>
</dbReference>
<dbReference type="Pfam" id="PF04029">
    <property type="entry name" value="2-ph_phosp"/>
    <property type="match status" value="1"/>
</dbReference>
<dbReference type="Proteomes" id="UP000019402">
    <property type="component" value="Unassembled WGS sequence"/>
</dbReference>
<evidence type="ECO:0000313" key="10">
    <source>
        <dbReference type="Proteomes" id="UP000019402"/>
    </source>
</evidence>
<dbReference type="PANTHER" id="PTHR37311">
    <property type="entry name" value="2-PHOSPHOSULFOLACTATE PHOSPHATASE-RELATED"/>
    <property type="match status" value="1"/>
</dbReference>
<dbReference type="STRING" id="869213.GCA_000517085_04649"/>
<comment type="catalytic activity">
    <reaction evidence="7 8">
        <text>(2R)-O-phospho-3-sulfolactate + H2O = (2R)-3-sulfolactate + phosphate</text>
        <dbReference type="Rhea" id="RHEA:23416"/>
        <dbReference type="ChEBI" id="CHEBI:15377"/>
        <dbReference type="ChEBI" id="CHEBI:15597"/>
        <dbReference type="ChEBI" id="CHEBI:43474"/>
        <dbReference type="ChEBI" id="CHEBI:58738"/>
        <dbReference type="EC" id="3.1.3.71"/>
    </reaction>
</comment>
<dbReference type="RefSeq" id="WP_027473820.1">
    <property type="nucleotide sequence ID" value="NZ_BAMD01000047.1"/>
</dbReference>
<dbReference type="InterPro" id="IPR036702">
    <property type="entry name" value="ComB-like_sf"/>
</dbReference>
<dbReference type="FunFam" id="3.90.1560.10:FF:000001">
    <property type="entry name" value="Probable 2-phosphosulfolactate phosphatase"/>
    <property type="match status" value="1"/>
</dbReference>
<dbReference type="GO" id="GO:0050545">
    <property type="term" value="F:sulfopyruvate decarboxylase activity"/>
    <property type="evidence" value="ECO:0007669"/>
    <property type="project" value="TreeGrafter"/>
</dbReference>
<dbReference type="GO" id="GO:0000287">
    <property type="term" value="F:magnesium ion binding"/>
    <property type="evidence" value="ECO:0007669"/>
    <property type="project" value="UniProtKB-UniRule"/>
</dbReference>
<evidence type="ECO:0000256" key="1">
    <source>
        <dbReference type="ARBA" id="ARBA00001946"/>
    </source>
</evidence>
<evidence type="ECO:0000256" key="2">
    <source>
        <dbReference type="ARBA" id="ARBA00009997"/>
    </source>
</evidence>
<evidence type="ECO:0000313" key="9">
    <source>
        <dbReference type="EMBL" id="GAF04525.1"/>
    </source>
</evidence>
<gene>
    <name evidence="8" type="primary">comB</name>
    <name evidence="9" type="ORF">JCM21142_83233</name>
</gene>
<comment type="similarity">
    <text evidence="2 8">Belongs to the ComB family.</text>
</comment>
<dbReference type="EC" id="3.1.3.71" evidence="3 8"/>
<dbReference type="GO" id="GO:0050532">
    <property type="term" value="F:2-phosphosulfolactate phosphatase activity"/>
    <property type="evidence" value="ECO:0007669"/>
    <property type="project" value="UniProtKB-UniRule"/>
</dbReference>
<dbReference type="EMBL" id="BAMD01000047">
    <property type="protein sequence ID" value="GAF04525.1"/>
    <property type="molecule type" value="Genomic_DNA"/>
</dbReference>
<dbReference type="eggNOG" id="COG2045">
    <property type="taxonomic scope" value="Bacteria"/>
</dbReference>
<dbReference type="AlphaFoldDB" id="W7Y0S0"/>
<dbReference type="Gene3D" id="3.90.1560.10">
    <property type="entry name" value="ComB-like"/>
    <property type="match status" value="1"/>
</dbReference>
<dbReference type="OrthoDB" id="4913at2"/>
<evidence type="ECO:0000256" key="3">
    <source>
        <dbReference type="ARBA" id="ARBA00012953"/>
    </source>
</evidence>
<comment type="cofactor">
    <cofactor evidence="1 8">
        <name>Mg(2+)</name>
        <dbReference type="ChEBI" id="CHEBI:18420"/>
    </cofactor>
</comment>
<sequence>MKLDIILTAQEVYPQKVKGKTVIVIDVLRATSVMTTALANGAHQIIPVLYPEEAFALQKKIGKENVILGGERNAIPIEGFDFGNSPFSYPPEIIKDKTLIITTTNGTRAIINSRSASQLLIGSFLNDQAIIEAVKKQEEVVIVASGSNNLFTLEDSLCAGKIAHQLQGLVDTDLSDAAIAMAHLYEQNKNNLHALASQGQHFKRLKKLGATKDLEYCFQSNITKVIPTYTHEGTLVCL</sequence>
<evidence type="ECO:0000256" key="8">
    <source>
        <dbReference type="HAMAP-Rule" id="MF_00490"/>
    </source>
</evidence>
<dbReference type="InterPro" id="IPR005238">
    <property type="entry name" value="ComB-like"/>
</dbReference>
<evidence type="ECO:0000256" key="7">
    <source>
        <dbReference type="ARBA" id="ARBA00033711"/>
    </source>
</evidence>
<organism evidence="9 10">
    <name type="scientific">Saccharicrinis fermentans DSM 9555 = JCM 21142</name>
    <dbReference type="NCBI Taxonomy" id="869213"/>
    <lineage>
        <taxon>Bacteria</taxon>
        <taxon>Pseudomonadati</taxon>
        <taxon>Bacteroidota</taxon>
        <taxon>Bacteroidia</taxon>
        <taxon>Marinilabiliales</taxon>
        <taxon>Marinilabiliaceae</taxon>
        <taxon>Saccharicrinis</taxon>
    </lineage>
</organism>
<keyword evidence="5 8" id="KW-0378">Hydrolase</keyword>
<comment type="caution">
    <text evidence="9">The sequence shown here is derived from an EMBL/GenBank/DDBJ whole genome shotgun (WGS) entry which is preliminary data.</text>
</comment>
<name>W7Y0S0_9BACT</name>